<evidence type="ECO:0000256" key="4">
    <source>
        <dbReference type="ARBA" id="ARBA00022468"/>
    </source>
</evidence>
<dbReference type="PANTHER" id="PTHR21422">
    <property type="entry name" value="RAB3 GTPASE-ACTIVATING PROTEIN CATALYTIC SUBUNIT"/>
    <property type="match status" value="1"/>
</dbReference>
<dbReference type="OrthoDB" id="17346at2759"/>
<evidence type="ECO:0000313" key="8">
    <source>
        <dbReference type="EMBL" id="OLY81267.1"/>
    </source>
</evidence>
<dbReference type="GO" id="GO:0005096">
    <property type="term" value="F:GTPase activator activity"/>
    <property type="evidence" value="ECO:0007669"/>
    <property type="project" value="UniProtKB-KW"/>
</dbReference>
<comment type="caution">
    <text evidence="8">The sequence shown here is derived from an EMBL/GenBank/DDBJ whole genome shotgun (WGS) entry which is preliminary data.</text>
</comment>
<reference evidence="8 9" key="1">
    <citation type="journal article" date="2016" name="Mol. Biol. Evol.">
        <title>Genome-Wide Survey of Gut Fungi (Harpellales) Reveals the First Horizontally Transferred Ubiquitin Gene from a Mosquito Host.</title>
        <authorList>
            <person name="Wang Y."/>
            <person name="White M.M."/>
            <person name="Kvist S."/>
            <person name="Moncalvo J.M."/>
        </authorList>
    </citation>
    <scope>NUCLEOTIDE SEQUENCE [LARGE SCALE GENOMIC DNA]</scope>
    <source>
        <strain evidence="8 9">ALG-7-W6</strain>
    </source>
</reference>
<dbReference type="PANTHER" id="PTHR21422:SF9">
    <property type="entry name" value="RAB3 GTPASE-ACTIVATING PROTEIN CATALYTIC SUBUNIT"/>
    <property type="match status" value="1"/>
</dbReference>
<dbReference type="InterPro" id="IPR045700">
    <property type="entry name" value="Rab3GAP1"/>
</dbReference>
<feature type="compositionally biased region" description="Low complexity" evidence="6">
    <location>
        <begin position="1080"/>
        <end position="1093"/>
    </location>
</feature>
<evidence type="ECO:0000259" key="7">
    <source>
        <dbReference type="Pfam" id="PF13890"/>
    </source>
</evidence>
<protein>
    <recommendedName>
        <fullName evidence="3">Rab3 GTPase-activating protein catalytic subunit</fullName>
    </recommendedName>
</protein>
<dbReference type="GO" id="GO:0005737">
    <property type="term" value="C:cytoplasm"/>
    <property type="evidence" value="ECO:0007669"/>
    <property type="project" value="UniProtKB-SubCell"/>
</dbReference>
<dbReference type="InterPro" id="IPR026147">
    <property type="entry name" value="Rab3GAP1_conserved"/>
</dbReference>
<keyword evidence="5" id="KW-0963">Cytoplasm</keyword>
<dbReference type="STRING" id="133383.A0A1R0GWJ7"/>
<comment type="subcellular location">
    <subcellularLocation>
        <location evidence="1">Cytoplasm</location>
    </subcellularLocation>
</comment>
<name>A0A1R0GWJ7_9FUNG</name>
<evidence type="ECO:0000256" key="1">
    <source>
        <dbReference type="ARBA" id="ARBA00004496"/>
    </source>
</evidence>
<feature type="domain" description="Rab3GAP catalytic subunit conserved" evidence="7">
    <location>
        <begin position="965"/>
        <end position="1183"/>
    </location>
</feature>
<feature type="region of interest" description="Disordered" evidence="6">
    <location>
        <begin position="1077"/>
        <end position="1109"/>
    </location>
</feature>
<dbReference type="Proteomes" id="UP000187455">
    <property type="component" value="Unassembled WGS sequence"/>
</dbReference>
<keyword evidence="4" id="KW-0343">GTPase activation</keyword>
<accession>A0A1R0GWJ7</accession>
<sequence length="1489" mass="168356">MDDENFEIIDYTTASIWESFVSSIENVLIEWGLDKGEPDFSISTSDLSALTSIINSDSISLKEKLQSTLKWSIKSQEVSYGGKRYILLLHRHPSFENIFPSTDIELKPQNNSVAFFQQCFPKIYLTDRISQTNSLDEVEGITDSSLFAFHPLHRWFASNYLISIWSSLSSSSDSKSTNSNLEIRQLLNYDKHEFSTDTSRLLQSALNVACQNISCSLPTFVPTGIGWNYLYSGRKSILSKITYGTSISSPNSNTTLKTSYSYGFSRIITIYETVKILSIPPSLLSISGLVKNLHSKFNPKNYPLSRFASHKNQTSSINSQGLNFYIKFTAAYYFRVKIQYDPLWNCNHDDFSKSLNNLSVGPTNDPLRQLGLIAYFPSTDCTNFLKFDSTRKFLYLKSAVCCKLSAKFIDPSKEAPLLFGTLSDLISSLSKYKNFSEGSYLSITYPDFMTKTIPSPNIEYSNPYRPEFNQKYILDSVESIFDQVHTHSDSYNSLSSSSDSTQSPITSLSTINEIINKAPYGSFFKHHSLLWRLSISILASCSKNNTAKNGVFNILVYLESIWKLIINEFFHRWEVGEYIPDPYFNEVNSKSYKPPENIDLKYNILQQKIDMVNFCIYRKNISKAKNVSTNSYSIPTSKSEINNNLYKRLLNYYLTSPDPQIINSHRTFTEDTSGSIFSPIDIQDDDSDFVNSNNEGIFSSESANTNLQSNGKSTGFGAEFMKFKENPQRTSKSPGDLSENINNIYLDGTLNLTTSFPKRNQESRNIPISIKNSNSFNNPTSRTSKNQYNTSNINNIKHFHENLNAKIPSQLSDKVPDNFSWSSNSFESKSTSDSSFDLCNSSFKQYYLDKNHLNQPSSKPQNNDANPSSVNSAISDFCVIDENSNQNHGSSDNKHLHESFHESKLCDKCTNLKSHISHPGKCEFGSPIDLSYSSPGKIENADHFNSRNFKLENHKHITLNESLQKSEHSGRLHIIHGKYIVKSNPPVSLWVPKTQMHPLYTEDMLADRERRLIELGDGQNSADLRAEIQSEELFSDMQAFKAANPDAQLHDFVQWHSPKDFVNCSDSQCNCNAMQSDINSQSTSSLGSLGSSGERYLENSQKTGSLGPNPKFYESIRISNSITGRGSINKTSLPENDDHLSSRMSGSDNLWKKLWKKAKRIPADQQTPLFDIDEQAKMALLFLKRISVHELVLSLFPTITLVLYDCFYKEPIVHKLTELTSQLSKLGQMYCSPELFASKDFNNLSNTKPSNFTFSKYYSNSSVQSKEPNIPLDKPCAKEMYEDDDFINQSGCSQDTNVDRTNSYIQEPLFINPSSSILSVIADQVKAIEINLGRAVSMVHQLPGQYSIIDKILQNTEVTVVDLKDRKSILKCLSQYGIGLKKPPVRREYLISSDFLNLDIRKDCCSLSLEDYHTKENLLDLKCDKFCNQENSEKFSKEILAKNEGSKQQNSSSNKVGLGKPFQLLNVSIEADGRARFAYTTSSVESLVL</sequence>
<comment type="similarity">
    <text evidence="2">Belongs to the Rab3-GAP catalytic subunit family.</text>
</comment>
<evidence type="ECO:0000313" key="9">
    <source>
        <dbReference type="Proteomes" id="UP000187455"/>
    </source>
</evidence>
<keyword evidence="9" id="KW-1185">Reference proteome</keyword>
<dbReference type="Pfam" id="PF13890">
    <property type="entry name" value="Rab3-GTPase_cat"/>
    <property type="match status" value="1"/>
</dbReference>
<evidence type="ECO:0000256" key="2">
    <source>
        <dbReference type="ARBA" id="ARBA00008856"/>
    </source>
</evidence>
<gene>
    <name evidence="8" type="ORF">AYI68_g4630</name>
</gene>
<evidence type="ECO:0000256" key="3">
    <source>
        <dbReference type="ARBA" id="ARBA00015817"/>
    </source>
</evidence>
<dbReference type="EMBL" id="LSSL01002622">
    <property type="protein sequence ID" value="OLY81267.1"/>
    <property type="molecule type" value="Genomic_DNA"/>
</dbReference>
<organism evidence="8 9">
    <name type="scientific">Smittium mucronatum</name>
    <dbReference type="NCBI Taxonomy" id="133383"/>
    <lineage>
        <taxon>Eukaryota</taxon>
        <taxon>Fungi</taxon>
        <taxon>Fungi incertae sedis</taxon>
        <taxon>Zoopagomycota</taxon>
        <taxon>Kickxellomycotina</taxon>
        <taxon>Harpellomycetes</taxon>
        <taxon>Harpellales</taxon>
        <taxon>Legeriomycetaceae</taxon>
        <taxon>Smittium</taxon>
    </lineage>
</organism>
<proteinExistence type="inferred from homology"/>
<evidence type="ECO:0000256" key="6">
    <source>
        <dbReference type="SAM" id="MobiDB-lite"/>
    </source>
</evidence>
<evidence type="ECO:0000256" key="5">
    <source>
        <dbReference type="ARBA" id="ARBA00022490"/>
    </source>
</evidence>
<feature type="region of interest" description="Disordered" evidence="6">
    <location>
        <begin position="763"/>
        <end position="786"/>
    </location>
</feature>